<dbReference type="EMBL" id="CP013020">
    <property type="protein sequence ID" value="ALK83386.1"/>
    <property type="molecule type" value="Genomic_DNA"/>
</dbReference>
<dbReference type="InterPro" id="IPR032508">
    <property type="entry name" value="FecR_C"/>
</dbReference>
<keyword evidence="1" id="KW-0812">Transmembrane</keyword>
<dbReference type="PANTHER" id="PTHR30273">
    <property type="entry name" value="PERIPLASMIC SIGNAL SENSOR AND SIGMA FACTOR ACTIVATOR FECR-RELATED"/>
    <property type="match status" value="1"/>
</dbReference>
<dbReference type="InterPro" id="IPR012373">
    <property type="entry name" value="Ferrdict_sens_TM"/>
</dbReference>
<evidence type="ECO:0000313" key="5">
    <source>
        <dbReference type="Proteomes" id="UP000061587"/>
    </source>
</evidence>
<protein>
    <submittedName>
        <fullName evidence="4">Anti-FecI Sigma Factor FecR</fullName>
    </submittedName>
</protein>
<gene>
    <name evidence="4" type="ORF">BvMPK_0768</name>
</gene>
<dbReference type="Pfam" id="PF16344">
    <property type="entry name" value="FecR_C"/>
    <property type="match status" value="1"/>
</dbReference>
<sequence length="281" mass="32602">MSFPCLNNKKKEDRMEKEEKDIRFVARFYRENRLDTTQAWQKLGIGKQRNNSILLYRLITIAAVTFLIAGFSWWWIYDRQDWIVIASSAHAVKEVTLPDNSHITLAENSALQYDRLAYGKKNRNVTLNGKAYFSVTHQEQCPFRVQTELANIQVLGTQFQVTANANQTSATVESGKVRFYNKEQKEAILTKGMYAFINQKGQMQINKQSDPNTFAWKTHVFVYNEAPLKKVVKELEEVYKVHIGGIPQKEYYLTTTFDNTPIEDIIEIINQTLDTKLDITQ</sequence>
<dbReference type="Gene3D" id="2.60.120.1440">
    <property type="match status" value="1"/>
</dbReference>
<dbReference type="GO" id="GO:0016989">
    <property type="term" value="F:sigma factor antagonist activity"/>
    <property type="evidence" value="ECO:0007669"/>
    <property type="project" value="TreeGrafter"/>
</dbReference>
<feature type="domain" description="Protein FecR C-terminal" evidence="3">
    <location>
        <begin position="221"/>
        <end position="278"/>
    </location>
</feature>
<evidence type="ECO:0000313" key="4">
    <source>
        <dbReference type="EMBL" id="ALK83386.1"/>
    </source>
</evidence>
<feature type="domain" description="FecR protein" evidence="2">
    <location>
        <begin position="85"/>
        <end position="178"/>
    </location>
</feature>
<dbReference type="Proteomes" id="UP000061587">
    <property type="component" value="Chromosome"/>
</dbReference>
<accession>A0A0N7J6V0</accession>
<organism evidence="4 5">
    <name type="scientific">Phocaeicola vulgatus</name>
    <name type="common">Bacteroides vulgatus</name>
    <dbReference type="NCBI Taxonomy" id="821"/>
    <lineage>
        <taxon>Bacteria</taxon>
        <taxon>Pseudomonadati</taxon>
        <taxon>Bacteroidota</taxon>
        <taxon>Bacteroidia</taxon>
        <taxon>Bacteroidales</taxon>
        <taxon>Bacteroidaceae</taxon>
        <taxon>Phocaeicola</taxon>
    </lineage>
</organism>
<dbReference type="PATRIC" id="fig|821.40.peg.894"/>
<dbReference type="PANTHER" id="PTHR30273:SF2">
    <property type="entry name" value="PROTEIN FECR"/>
    <property type="match status" value="1"/>
</dbReference>
<dbReference type="InterPro" id="IPR006860">
    <property type="entry name" value="FecR"/>
</dbReference>
<dbReference type="Gene3D" id="3.55.50.30">
    <property type="match status" value="1"/>
</dbReference>
<feature type="transmembrane region" description="Helical" evidence="1">
    <location>
        <begin position="54"/>
        <end position="76"/>
    </location>
</feature>
<dbReference type="PIRSF" id="PIRSF018266">
    <property type="entry name" value="FecR"/>
    <property type="match status" value="1"/>
</dbReference>
<proteinExistence type="predicted"/>
<name>A0A0N7J6V0_PHOVU</name>
<keyword evidence="1" id="KW-1133">Transmembrane helix</keyword>
<evidence type="ECO:0000259" key="3">
    <source>
        <dbReference type="Pfam" id="PF16344"/>
    </source>
</evidence>
<reference evidence="4 5" key="2">
    <citation type="journal article" date="2016" name="Genome Biol. Evol.">
        <title>Extensive mobilome-driven genome diversification in mouse gut-associated Bacteroides vulgatus mpk.</title>
        <authorList>
            <person name="Lange A."/>
            <person name="Beier S."/>
            <person name="Steimle A."/>
            <person name="Autenrieth I.B."/>
            <person name="Huson D.H."/>
            <person name="Frick J.S."/>
        </authorList>
    </citation>
    <scope>NUCLEOTIDE SEQUENCE [LARGE SCALE GENOMIC DNA]</scope>
    <source>
        <strain evidence="5">mpk</strain>
    </source>
</reference>
<keyword evidence="1" id="KW-0472">Membrane</keyword>
<evidence type="ECO:0000256" key="1">
    <source>
        <dbReference type="SAM" id="Phobius"/>
    </source>
</evidence>
<dbReference type="Pfam" id="PF04773">
    <property type="entry name" value="FecR"/>
    <property type="match status" value="1"/>
</dbReference>
<dbReference type="AlphaFoldDB" id="A0A0N7J6V0"/>
<reference evidence="5" key="1">
    <citation type="submission" date="2015-10" db="EMBL/GenBank/DDBJ databases">
        <title>Extensive mobilome-driven genome diversification in gut-associated Bacteroides vulgatus mpk.</title>
        <authorList>
            <person name="Beier S."/>
            <person name="Lange A."/>
            <person name="Huson D.H."/>
            <person name="Frick J.-S."/>
            <person name="Autenrieth I.B."/>
        </authorList>
    </citation>
    <scope>NUCLEOTIDE SEQUENCE [LARGE SCALE GENOMIC DNA]</scope>
    <source>
        <strain evidence="5">mpk</strain>
    </source>
</reference>
<evidence type="ECO:0000259" key="2">
    <source>
        <dbReference type="Pfam" id="PF04773"/>
    </source>
</evidence>